<evidence type="ECO:0000313" key="3">
    <source>
        <dbReference type="Proteomes" id="UP001275440"/>
    </source>
</evidence>
<reference evidence="2 3" key="1">
    <citation type="submission" date="2019-10" db="EMBL/GenBank/DDBJ databases">
        <title>Draft Genome Assembly of Rhodococcus zopfii DSM44189.</title>
        <authorList>
            <person name="Sutton J.M."/>
            <person name="Akob D.M."/>
            <person name="Bushman T.J."/>
        </authorList>
    </citation>
    <scope>NUCLEOTIDE SEQUENCE [LARGE SCALE GENOMIC DNA]</scope>
    <source>
        <strain evidence="2 3">DSM 44189</strain>
    </source>
</reference>
<proteinExistence type="predicted"/>
<dbReference type="Gene3D" id="2.60.30.10">
    <property type="entry name" value="Methylamine/Aralkylamine dehydrogenase light chain"/>
    <property type="match status" value="1"/>
</dbReference>
<gene>
    <name evidence="2" type="ORF">F8M49_18065</name>
</gene>
<dbReference type="Pfam" id="PF02975">
    <property type="entry name" value="Me-amine-dh_L"/>
    <property type="match status" value="1"/>
</dbReference>
<evidence type="ECO:0000259" key="1">
    <source>
        <dbReference type="Pfam" id="PF02975"/>
    </source>
</evidence>
<evidence type="ECO:0000313" key="2">
    <source>
        <dbReference type="EMBL" id="MDV2476748.1"/>
    </source>
</evidence>
<dbReference type="EMBL" id="WBMO01000001">
    <property type="protein sequence ID" value="MDV2476748.1"/>
    <property type="molecule type" value="Genomic_DNA"/>
</dbReference>
<keyword evidence="3" id="KW-1185">Reference proteome</keyword>
<dbReference type="RefSeq" id="WP_072815437.1">
    <property type="nucleotide sequence ID" value="NZ_JAHWLX010000012.1"/>
</dbReference>
<dbReference type="Proteomes" id="UP001275440">
    <property type="component" value="Unassembled WGS sequence"/>
</dbReference>
<organism evidence="2 3">
    <name type="scientific">Rhodococcus zopfii</name>
    <dbReference type="NCBI Taxonomy" id="43772"/>
    <lineage>
        <taxon>Bacteria</taxon>
        <taxon>Bacillati</taxon>
        <taxon>Actinomycetota</taxon>
        <taxon>Actinomycetes</taxon>
        <taxon>Mycobacteriales</taxon>
        <taxon>Nocardiaceae</taxon>
        <taxon>Rhodococcus</taxon>
    </lineage>
</organism>
<name>A0ABU3WS52_9NOCA</name>
<dbReference type="InterPro" id="IPR036560">
    <property type="entry name" value="MADH/AADH_L_sf"/>
</dbReference>
<feature type="domain" description="Methylamine/Aralkylamine dehydrogenase light chain C-terminal" evidence="1">
    <location>
        <begin position="105"/>
        <end position="217"/>
    </location>
</feature>
<sequence length="234" mass="25297">MHHHNPEPHEVTEQRYPVDEDTVREQAAWMAGEGGSFVSRTGRKLSERTSRRSMLSRIGRWTMGVSGVALISSLPVTRTAMAQETPQAPPAPEAPEPQFITFDGKDPAECEYWRWCNMDGTSCAACNGGGVTTCAPGSKPGAEFWVGCCTNPDTGKTYLIAYYDCCGAPSCSNAFCGEPDMQAIMYNPVSGSYDQEIIWCVSDESQAYTCTMAPIIGEDCQTRPAARPKVGAGA</sequence>
<dbReference type="InterPro" id="IPR013504">
    <property type="entry name" value="MADH/AADH_Ltc_C_dom"/>
</dbReference>
<accession>A0ABU3WS52</accession>
<comment type="caution">
    <text evidence="2">The sequence shown here is derived from an EMBL/GenBank/DDBJ whole genome shotgun (WGS) entry which is preliminary data.</text>
</comment>
<dbReference type="SUPFAM" id="SSF57561">
    <property type="entry name" value="Methylamine dehydrogenase, L chain"/>
    <property type="match status" value="1"/>
</dbReference>
<protein>
    <submittedName>
        <fullName evidence="2">Amine dehydrogenase</fullName>
    </submittedName>
</protein>